<reference evidence="12 13" key="1">
    <citation type="submission" date="2018-05" db="EMBL/GenBank/DDBJ databases">
        <title>Freshwater and sediment microbial communities from various areas in North America, analyzing microbe dynamics in response to fracking.</title>
        <authorList>
            <person name="Lamendella R."/>
        </authorList>
    </citation>
    <scope>NUCLEOTIDE SEQUENCE [LARGE SCALE GENOMIC DNA]</scope>
    <source>
        <strain evidence="12 13">15_TX</strain>
    </source>
</reference>
<dbReference type="GO" id="GO:0004852">
    <property type="term" value="F:uroporphyrinogen-III synthase activity"/>
    <property type="evidence" value="ECO:0007669"/>
    <property type="project" value="InterPro"/>
</dbReference>
<keyword evidence="7" id="KW-0627">Porphyrin biosynthesis</keyword>
<dbReference type="Gene3D" id="3.40.1010.10">
    <property type="entry name" value="Cobalt-precorrin-4 Transmethylase, Domain 1"/>
    <property type="match status" value="1"/>
</dbReference>
<dbReference type="GO" id="GO:0032259">
    <property type="term" value="P:methylation"/>
    <property type="evidence" value="ECO:0007669"/>
    <property type="project" value="UniProtKB-KW"/>
</dbReference>
<evidence type="ECO:0000256" key="8">
    <source>
        <dbReference type="ARBA" id="ARBA00079776"/>
    </source>
</evidence>
<gene>
    <name evidence="12" type="ORF">DFO73_109232</name>
</gene>
<proteinExistence type="inferred from homology"/>
<evidence type="ECO:0000256" key="3">
    <source>
        <dbReference type="ARBA" id="ARBA00018323"/>
    </source>
</evidence>
<name>A0A2V2ZUQ4_9BACI</name>
<keyword evidence="4 9" id="KW-0489">Methyltransferase</keyword>
<dbReference type="NCBIfam" id="TIGR01469">
    <property type="entry name" value="cobA_cysG_Cterm"/>
    <property type="match status" value="1"/>
</dbReference>
<evidence type="ECO:0000259" key="11">
    <source>
        <dbReference type="Pfam" id="PF02602"/>
    </source>
</evidence>
<protein>
    <recommendedName>
        <fullName evidence="3">Uroporphyrinogen-III C-methyltransferase</fullName>
        <ecNumber evidence="2">2.1.1.107</ecNumber>
    </recommendedName>
    <alternativeName>
        <fullName evidence="8">Uroporphyrinogen III methylase</fullName>
    </alternativeName>
</protein>
<organism evidence="12 13">
    <name type="scientific">Cytobacillus oceanisediminis</name>
    <dbReference type="NCBI Taxonomy" id="665099"/>
    <lineage>
        <taxon>Bacteria</taxon>
        <taxon>Bacillati</taxon>
        <taxon>Bacillota</taxon>
        <taxon>Bacilli</taxon>
        <taxon>Bacillales</taxon>
        <taxon>Bacillaceae</taxon>
        <taxon>Cytobacillus</taxon>
    </lineage>
</organism>
<dbReference type="PANTHER" id="PTHR45790:SF3">
    <property type="entry name" value="S-ADENOSYL-L-METHIONINE-DEPENDENT UROPORPHYRINOGEN III METHYLTRANSFERASE, CHLOROPLASTIC"/>
    <property type="match status" value="1"/>
</dbReference>
<comment type="caution">
    <text evidence="12">The sequence shown here is derived from an EMBL/GenBank/DDBJ whole genome shotgun (WGS) entry which is preliminary data.</text>
</comment>
<feature type="domain" description="Tetrapyrrole methylase" evidence="10">
    <location>
        <begin position="5"/>
        <end position="217"/>
    </location>
</feature>
<dbReference type="InterPro" id="IPR006366">
    <property type="entry name" value="CobA/CysG_C"/>
</dbReference>
<accession>A0A2V2ZUQ4</accession>
<sequence length="493" mass="54629">MKKGKVFLVGAGPGDEGLMTIKGLKAIQQADVILYDRLINPRLLEYAPSHCELIYCGKFPQQHLLKQELINDFLIQKAMDGCSVVRLKGGDPGVFGRVGEEAEVLVTNEIPFEIVPGVSSGIAAPLYAGIPVTHREYGVSFAVVTAHDKSKEGKPNIDWAGLVASVDTIAFYMGVSNISFIAENLIMHGKPEETPVILIQWGTYGRQQTVQGTLGNIAKKVKETGIKNPAITLVGDIVSVRDKLKWFEKKPLYGRQILLARTGTAKSPVAEMLKDQGADVIEFPKWAKKEVQVNETILNQLFMYERILFTSPESINEFFDLLISRKIDIRNLHATIYCLSKKSLKVLMEHGLSGHLADDINHCGGLLIIGNRKMDENRGYYLDRYGKHDIFQTSETILDEAFVPVVKNMLMEASLDTIVFPSSSSVDAFIENGSPYGIVAQDILKNLTIVCMGSSSEKRIREFGFEPDSIPAEPCASKLLEVLILNKMREKVI</sequence>
<evidence type="ECO:0000313" key="13">
    <source>
        <dbReference type="Proteomes" id="UP000247150"/>
    </source>
</evidence>
<dbReference type="Gene3D" id="3.30.950.10">
    <property type="entry name" value="Methyltransferase, Cobalt-precorrin-4 Transmethylase, Domain 2"/>
    <property type="match status" value="1"/>
</dbReference>
<dbReference type="FunFam" id="3.30.950.10:FF:000001">
    <property type="entry name" value="Siroheme synthase"/>
    <property type="match status" value="1"/>
</dbReference>
<dbReference type="SUPFAM" id="SSF53790">
    <property type="entry name" value="Tetrapyrrole methylase"/>
    <property type="match status" value="1"/>
</dbReference>
<dbReference type="PANTHER" id="PTHR45790">
    <property type="entry name" value="SIROHEME SYNTHASE-RELATED"/>
    <property type="match status" value="1"/>
</dbReference>
<dbReference type="InterPro" id="IPR003043">
    <property type="entry name" value="Uropor_MeTrfase_CS"/>
</dbReference>
<dbReference type="CDD" id="cd06578">
    <property type="entry name" value="HemD"/>
    <property type="match status" value="1"/>
</dbReference>
<evidence type="ECO:0000256" key="4">
    <source>
        <dbReference type="ARBA" id="ARBA00022603"/>
    </source>
</evidence>
<dbReference type="NCBIfam" id="NF004790">
    <property type="entry name" value="PRK06136.1"/>
    <property type="match status" value="1"/>
</dbReference>
<dbReference type="AlphaFoldDB" id="A0A2V2ZUQ4"/>
<dbReference type="RefSeq" id="WP_110066014.1">
    <property type="nucleotide sequence ID" value="NZ_QGTW01000009.1"/>
</dbReference>
<dbReference type="InterPro" id="IPR000878">
    <property type="entry name" value="4pyrrol_Mease"/>
</dbReference>
<evidence type="ECO:0000256" key="6">
    <source>
        <dbReference type="ARBA" id="ARBA00022691"/>
    </source>
</evidence>
<dbReference type="EMBL" id="QGTW01000009">
    <property type="protein sequence ID" value="PWW27066.1"/>
    <property type="molecule type" value="Genomic_DNA"/>
</dbReference>
<evidence type="ECO:0000256" key="1">
    <source>
        <dbReference type="ARBA" id="ARBA00005879"/>
    </source>
</evidence>
<dbReference type="InterPro" id="IPR014776">
    <property type="entry name" value="4pyrrole_Mease_sub2"/>
</dbReference>
<dbReference type="CDD" id="cd11642">
    <property type="entry name" value="SUMT"/>
    <property type="match status" value="1"/>
</dbReference>
<dbReference type="InterPro" id="IPR014777">
    <property type="entry name" value="4pyrrole_Mease_sub1"/>
</dbReference>
<keyword evidence="5 9" id="KW-0808">Transferase</keyword>
<evidence type="ECO:0000313" key="12">
    <source>
        <dbReference type="EMBL" id="PWW27066.1"/>
    </source>
</evidence>
<dbReference type="SUPFAM" id="SSF69618">
    <property type="entry name" value="HemD-like"/>
    <property type="match status" value="1"/>
</dbReference>
<dbReference type="GO" id="GO:0019354">
    <property type="term" value="P:siroheme biosynthetic process"/>
    <property type="evidence" value="ECO:0007669"/>
    <property type="project" value="InterPro"/>
</dbReference>
<dbReference type="InterPro" id="IPR003754">
    <property type="entry name" value="4pyrrol_synth_uPrphyn_synth"/>
</dbReference>
<evidence type="ECO:0000256" key="2">
    <source>
        <dbReference type="ARBA" id="ARBA00012162"/>
    </source>
</evidence>
<evidence type="ECO:0000256" key="7">
    <source>
        <dbReference type="ARBA" id="ARBA00023244"/>
    </source>
</evidence>
<dbReference type="PROSITE" id="PS00839">
    <property type="entry name" value="SUMT_1"/>
    <property type="match status" value="1"/>
</dbReference>
<dbReference type="InterPro" id="IPR036108">
    <property type="entry name" value="4pyrrol_syn_uPrphyn_synt_sf"/>
</dbReference>
<dbReference type="Pfam" id="PF00590">
    <property type="entry name" value="TP_methylase"/>
    <property type="match status" value="1"/>
</dbReference>
<evidence type="ECO:0000256" key="5">
    <source>
        <dbReference type="ARBA" id="ARBA00022679"/>
    </source>
</evidence>
<keyword evidence="6" id="KW-0949">S-adenosyl-L-methionine</keyword>
<dbReference type="GO" id="GO:0004851">
    <property type="term" value="F:uroporphyrin-III C-methyltransferase activity"/>
    <property type="evidence" value="ECO:0007669"/>
    <property type="project" value="UniProtKB-EC"/>
</dbReference>
<dbReference type="Gene3D" id="3.40.50.10090">
    <property type="match status" value="2"/>
</dbReference>
<dbReference type="InterPro" id="IPR035996">
    <property type="entry name" value="4pyrrol_Methylase_sf"/>
</dbReference>
<dbReference type="PROSITE" id="PS00840">
    <property type="entry name" value="SUMT_2"/>
    <property type="match status" value="1"/>
</dbReference>
<dbReference type="InterPro" id="IPR050161">
    <property type="entry name" value="Siro_Cobalamin_biosynth"/>
</dbReference>
<dbReference type="FunFam" id="3.40.1010.10:FF:000001">
    <property type="entry name" value="Siroheme synthase"/>
    <property type="match status" value="1"/>
</dbReference>
<evidence type="ECO:0000256" key="9">
    <source>
        <dbReference type="RuleBase" id="RU003960"/>
    </source>
</evidence>
<dbReference type="Proteomes" id="UP000247150">
    <property type="component" value="Unassembled WGS sequence"/>
</dbReference>
<feature type="domain" description="Tetrapyrrole biosynthesis uroporphyrinogen III synthase" evidence="11">
    <location>
        <begin position="399"/>
        <end position="480"/>
    </location>
</feature>
<evidence type="ECO:0000259" key="10">
    <source>
        <dbReference type="Pfam" id="PF00590"/>
    </source>
</evidence>
<dbReference type="Pfam" id="PF02602">
    <property type="entry name" value="HEM4"/>
    <property type="match status" value="1"/>
</dbReference>
<dbReference type="EC" id="2.1.1.107" evidence="2"/>
<dbReference type="OrthoDB" id="9815856at2"/>
<comment type="similarity">
    <text evidence="1 9">Belongs to the precorrin methyltransferase family.</text>
</comment>